<evidence type="ECO:0000313" key="2">
    <source>
        <dbReference type="WBParaSite" id="SPAL_0000254900.1"/>
    </source>
</evidence>
<proteinExistence type="predicted"/>
<name>A0A0N5B927_STREA</name>
<protein>
    <submittedName>
        <fullName evidence="2">EGF-like domain-containing protein</fullName>
    </submittedName>
</protein>
<dbReference type="AlphaFoldDB" id="A0A0N5B927"/>
<keyword evidence="1" id="KW-1185">Reference proteome</keyword>
<dbReference type="Proteomes" id="UP000046392">
    <property type="component" value="Unplaced"/>
</dbReference>
<sequence length="248" mass="28500">MKYEFNKCLGDKQGQIKEKNMKDLLRNHNCKLESINQTTVKVEGNSISYSYEKFKKLDSITPTDLDQIDYSKIFFFSDLKVLNEKICKDSCKKPKTKCKNYGIINPNGCKNCICPHYYEGKNCETTKKGEFPKICGTEYLKASSRTRTKTLNLDAKTECFYRIKPSSNNKKVVVTFKPHVQNLSTYCGGKNFEINYYKDKSKTGVWPCGDLKKFTIKGSKGATVSIYSSNIFHPPQSKMTMEYKEIKS</sequence>
<evidence type="ECO:0000313" key="1">
    <source>
        <dbReference type="Proteomes" id="UP000046392"/>
    </source>
</evidence>
<accession>A0A0N5B927</accession>
<organism evidence="1 2">
    <name type="scientific">Strongyloides papillosus</name>
    <name type="common">Intestinal threadworm</name>
    <dbReference type="NCBI Taxonomy" id="174720"/>
    <lineage>
        <taxon>Eukaryota</taxon>
        <taxon>Metazoa</taxon>
        <taxon>Ecdysozoa</taxon>
        <taxon>Nematoda</taxon>
        <taxon>Chromadorea</taxon>
        <taxon>Rhabditida</taxon>
        <taxon>Tylenchina</taxon>
        <taxon>Panagrolaimomorpha</taxon>
        <taxon>Strongyloidoidea</taxon>
        <taxon>Strongyloididae</taxon>
        <taxon>Strongyloides</taxon>
    </lineage>
</organism>
<reference evidence="2" key="1">
    <citation type="submission" date="2017-02" db="UniProtKB">
        <authorList>
            <consortium name="WormBaseParasite"/>
        </authorList>
    </citation>
    <scope>IDENTIFICATION</scope>
</reference>
<dbReference type="WBParaSite" id="SPAL_0000254900.1">
    <property type="protein sequence ID" value="SPAL_0000254900.1"/>
    <property type="gene ID" value="SPAL_0000254900"/>
</dbReference>